<keyword evidence="3" id="KW-0175">Coiled coil</keyword>
<dbReference type="Proteomes" id="UP001324115">
    <property type="component" value="Unassembled WGS sequence"/>
</dbReference>
<feature type="coiled-coil region" evidence="3">
    <location>
        <begin position="59"/>
        <end position="107"/>
    </location>
</feature>
<protein>
    <submittedName>
        <fullName evidence="4">Uncharacterized protein</fullName>
    </submittedName>
</protein>
<accession>A0AAN7FUC6</accession>
<evidence type="ECO:0000313" key="5">
    <source>
        <dbReference type="Proteomes" id="UP001324115"/>
    </source>
</evidence>
<sequence length="155" mass="18536">MRIRASSIASSFFSTTLSRRTSIHHRINVVRFYSRTRPGPLMQYKNLVEQGKLQHDPYQERVASELEKLLGRLEEYEKDMEEYHVNLANWEKSRENERRRLLMEEAKVKQQGGEGSIWTSVNKHRSELLQRWTFRKKIENVEPGVGKWVSYLNRE</sequence>
<proteinExistence type="predicted"/>
<dbReference type="GO" id="GO:0016887">
    <property type="term" value="F:ATP hydrolysis activity"/>
    <property type="evidence" value="ECO:0007669"/>
    <property type="project" value="InterPro"/>
</dbReference>
<keyword evidence="1" id="KW-0547">Nucleotide-binding</keyword>
<keyword evidence="5" id="KW-1185">Reference proteome</keyword>
<evidence type="ECO:0000256" key="3">
    <source>
        <dbReference type="SAM" id="Coils"/>
    </source>
</evidence>
<comment type="caution">
    <text evidence="4">The sequence shown here is derived from an EMBL/GenBank/DDBJ whole genome shotgun (WGS) entry which is preliminary data.</text>
</comment>
<dbReference type="InterPro" id="IPR005654">
    <property type="entry name" value="ATPase_AFG1-like"/>
</dbReference>
<gene>
    <name evidence="4" type="ORF">RGQ29_010433</name>
</gene>
<dbReference type="GO" id="GO:0005524">
    <property type="term" value="F:ATP binding"/>
    <property type="evidence" value="ECO:0007669"/>
    <property type="project" value="UniProtKB-KW"/>
</dbReference>
<evidence type="ECO:0000256" key="1">
    <source>
        <dbReference type="ARBA" id="ARBA00022741"/>
    </source>
</evidence>
<evidence type="ECO:0000313" key="4">
    <source>
        <dbReference type="EMBL" id="KAK4600817.1"/>
    </source>
</evidence>
<dbReference type="PANTHER" id="PTHR12169:SF6">
    <property type="entry name" value="AFG1-LIKE ATPASE"/>
    <property type="match status" value="1"/>
</dbReference>
<keyword evidence="2" id="KW-0067">ATP-binding</keyword>
<organism evidence="4 5">
    <name type="scientific">Quercus rubra</name>
    <name type="common">Northern red oak</name>
    <name type="synonym">Quercus borealis</name>
    <dbReference type="NCBI Taxonomy" id="3512"/>
    <lineage>
        <taxon>Eukaryota</taxon>
        <taxon>Viridiplantae</taxon>
        <taxon>Streptophyta</taxon>
        <taxon>Embryophyta</taxon>
        <taxon>Tracheophyta</taxon>
        <taxon>Spermatophyta</taxon>
        <taxon>Magnoliopsida</taxon>
        <taxon>eudicotyledons</taxon>
        <taxon>Gunneridae</taxon>
        <taxon>Pentapetalae</taxon>
        <taxon>rosids</taxon>
        <taxon>fabids</taxon>
        <taxon>Fagales</taxon>
        <taxon>Fagaceae</taxon>
        <taxon>Quercus</taxon>
    </lineage>
</organism>
<dbReference type="PANTHER" id="PTHR12169">
    <property type="entry name" value="ATPASE N2B"/>
    <property type="match status" value="1"/>
</dbReference>
<dbReference type="EMBL" id="JAXUIC010000002">
    <property type="protein sequence ID" value="KAK4600817.1"/>
    <property type="molecule type" value="Genomic_DNA"/>
</dbReference>
<reference evidence="4 5" key="1">
    <citation type="journal article" date="2023" name="G3 (Bethesda)">
        <title>A haplotype-resolved chromosome-scale genome for Quercus rubra L. provides insights into the genetics of adaptive traits for red oak species.</title>
        <authorList>
            <person name="Kapoor B."/>
            <person name="Jenkins J."/>
            <person name="Schmutz J."/>
            <person name="Zhebentyayeva T."/>
            <person name="Kuelheim C."/>
            <person name="Coggeshall M."/>
            <person name="Heim C."/>
            <person name="Lasky J.R."/>
            <person name="Leites L."/>
            <person name="Islam-Faridi N."/>
            <person name="Romero-Severson J."/>
            <person name="DeLeo V.L."/>
            <person name="Lucas S.M."/>
            <person name="Lazic D."/>
            <person name="Gailing O."/>
            <person name="Carlson J."/>
            <person name="Staton M."/>
        </authorList>
    </citation>
    <scope>NUCLEOTIDE SEQUENCE [LARGE SCALE GENOMIC DNA]</scope>
    <source>
        <strain evidence="4">Pseudo-F2</strain>
    </source>
</reference>
<name>A0AAN7FUC6_QUERU</name>
<evidence type="ECO:0000256" key="2">
    <source>
        <dbReference type="ARBA" id="ARBA00022840"/>
    </source>
</evidence>
<dbReference type="AlphaFoldDB" id="A0AAN7FUC6"/>
<dbReference type="GO" id="GO:0005739">
    <property type="term" value="C:mitochondrion"/>
    <property type="evidence" value="ECO:0007669"/>
    <property type="project" value="TreeGrafter"/>
</dbReference>